<protein>
    <submittedName>
        <fullName evidence="3">Membrane bound lytic murein transglycosylase D</fullName>
    </submittedName>
</protein>
<feature type="domain" description="LysM" evidence="2">
    <location>
        <begin position="322"/>
        <end position="365"/>
    </location>
</feature>
<dbReference type="Pfam" id="PF01476">
    <property type="entry name" value="LysM"/>
    <property type="match status" value="2"/>
</dbReference>
<comment type="caution">
    <text evidence="3">The sequence shown here is derived from an EMBL/GenBank/DDBJ whole genome shotgun (WGS) entry which is preliminary data.</text>
</comment>
<dbReference type="STRING" id="45076.Lwor_1683"/>
<dbReference type="PANTHER" id="PTHR33734:SF22">
    <property type="entry name" value="MEMBRANE-BOUND LYTIC MUREIN TRANSGLYCOSYLASE D"/>
    <property type="match status" value="1"/>
</dbReference>
<dbReference type="PROSITE" id="PS51782">
    <property type="entry name" value="LYSM"/>
    <property type="match status" value="2"/>
</dbReference>
<evidence type="ECO:0000313" key="3">
    <source>
        <dbReference type="EMBL" id="KTD78288.1"/>
    </source>
</evidence>
<organism evidence="3 4">
    <name type="scientific">Legionella worsleiensis</name>
    <dbReference type="NCBI Taxonomy" id="45076"/>
    <lineage>
        <taxon>Bacteria</taxon>
        <taxon>Pseudomonadati</taxon>
        <taxon>Pseudomonadota</taxon>
        <taxon>Gammaproteobacteria</taxon>
        <taxon>Legionellales</taxon>
        <taxon>Legionellaceae</taxon>
        <taxon>Legionella</taxon>
    </lineage>
</organism>
<dbReference type="GO" id="GO:0008932">
    <property type="term" value="F:lytic endotransglycosylase activity"/>
    <property type="evidence" value="ECO:0007669"/>
    <property type="project" value="TreeGrafter"/>
</dbReference>
<dbReference type="PATRIC" id="fig|45076.6.peg.1822"/>
<dbReference type="GO" id="GO:0000270">
    <property type="term" value="P:peptidoglycan metabolic process"/>
    <property type="evidence" value="ECO:0007669"/>
    <property type="project" value="InterPro"/>
</dbReference>
<dbReference type="InterPro" id="IPR008258">
    <property type="entry name" value="Transglycosylase_SLT_dom_1"/>
</dbReference>
<dbReference type="Gene3D" id="3.10.350.10">
    <property type="entry name" value="LysM domain"/>
    <property type="match status" value="2"/>
</dbReference>
<dbReference type="AlphaFoldDB" id="A0A0W1AAW3"/>
<dbReference type="Gene3D" id="1.10.530.10">
    <property type="match status" value="1"/>
</dbReference>
<keyword evidence="4" id="KW-1185">Reference proteome</keyword>
<dbReference type="SUPFAM" id="SSF53955">
    <property type="entry name" value="Lysozyme-like"/>
    <property type="match status" value="1"/>
</dbReference>
<name>A0A0W1AAW3_9GAMM</name>
<evidence type="ECO:0000259" key="2">
    <source>
        <dbReference type="PROSITE" id="PS51782"/>
    </source>
</evidence>
<dbReference type="CDD" id="cd16894">
    <property type="entry name" value="MltD-like"/>
    <property type="match status" value="1"/>
</dbReference>
<dbReference type="Proteomes" id="UP000054662">
    <property type="component" value="Unassembled WGS sequence"/>
</dbReference>
<dbReference type="SUPFAM" id="SSF54106">
    <property type="entry name" value="LysM domain"/>
    <property type="match status" value="2"/>
</dbReference>
<dbReference type="InterPro" id="IPR018392">
    <property type="entry name" value="LysM"/>
</dbReference>
<reference evidence="3 4" key="1">
    <citation type="submission" date="2015-11" db="EMBL/GenBank/DDBJ databases">
        <title>Genomic analysis of 38 Legionella species identifies large and diverse effector repertoires.</title>
        <authorList>
            <person name="Burstein D."/>
            <person name="Amaro F."/>
            <person name="Zusman T."/>
            <person name="Lifshitz Z."/>
            <person name="Cohen O."/>
            <person name="Gilbert J.A."/>
            <person name="Pupko T."/>
            <person name="Shuman H.A."/>
            <person name="Segal G."/>
        </authorList>
    </citation>
    <scope>NUCLEOTIDE SEQUENCE [LARGE SCALE GENOMIC DNA]</scope>
    <source>
        <strain evidence="3 4">ATCC 49508</strain>
    </source>
</reference>
<evidence type="ECO:0000313" key="4">
    <source>
        <dbReference type="Proteomes" id="UP000054662"/>
    </source>
</evidence>
<dbReference type="PANTHER" id="PTHR33734">
    <property type="entry name" value="LYSM DOMAIN-CONTAINING GPI-ANCHORED PROTEIN 2"/>
    <property type="match status" value="1"/>
</dbReference>
<sequence length="448" mass="51160">MQATFIDAIKSRNTNLIKTFIAKKIPQRLKCLLFYMLCTQIYAGQTPDAWEVLRGEFKINHQITRPEVQDQIRWLLEHPGFVTKVCQKAQPYLYHVIREIQRRNLPGELALLPMIESAYDPFAYSKVGAAGLWQIMPVTGNELGLIQDWWFDGRRSINHSTHAALTHLMRLNKVFNGNWTLAIAAYDAGEGTIGRAIKSLSPTNHPVNFWELKVPKETQVYVPRFLALAEIIGNAQAYKIKLPVTPFQPYFEEVNIGSQIDLSHAARLAGISVNELTQLNPGFNRWATAPYKPFTLLVPIAQVTQFYFNLSHLPVDKRVSWTKHLVLPSDSLGSIARQYHTTVTLIKKLNRLPDHSIRPNQVLLIPSTKNTPVLPFHEISKSKFLSQTSFKGEVYRVIHIVQPNESYSSLEKLYHVTAKDIMNWNHLSPEAPLSTGQQLIVWKKVKKE</sequence>
<dbReference type="CDD" id="cd00118">
    <property type="entry name" value="LysM"/>
    <property type="match status" value="2"/>
</dbReference>
<proteinExistence type="inferred from homology"/>
<dbReference type="InterPro" id="IPR023346">
    <property type="entry name" value="Lysozyme-like_dom_sf"/>
</dbReference>
<gene>
    <name evidence="3" type="ORF">Lwor_1683</name>
</gene>
<dbReference type="InterPro" id="IPR036779">
    <property type="entry name" value="LysM_dom_sf"/>
</dbReference>
<feature type="domain" description="LysM" evidence="2">
    <location>
        <begin position="397"/>
        <end position="441"/>
    </location>
</feature>
<dbReference type="Pfam" id="PF01464">
    <property type="entry name" value="SLT"/>
    <property type="match status" value="1"/>
</dbReference>
<dbReference type="GO" id="GO:0016020">
    <property type="term" value="C:membrane"/>
    <property type="evidence" value="ECO:0007669"/>
    <property type="project" value="InterPro"/>
</dbReference>
<dbReference type="EMBL" id="LNZC01000020">
    <property type="protein sequence ID" value="KTD78288.1"/>
    <property type="molecule type" value="Genomic_DNA"/>
</dbReference>
<evidence type="ECO:0000256" key="1">
    <source>
        <dbReference type="ARBA" id="ARBA00007734"/>
    </source>
</evidence>
<accession>A0A0W1AAW3</accession>
<comment type="similarity">
    <text evidence="1">Belongs to the transglycosylase Slt family.</text>
</comment>
<dbReference type="SMART" id="SM00257">
    <property type="entry name" value="LysM"/>
    <property type="match status" value="2"/>
</dbReference>
<dbReference type="InterPro" id="IPR000189">
    <property type="entry name" value="Transglyc_AS"/>
</dbReference>
<dbReference type="PROSITE" id="PS00922">
    <property type="entry name" value="TRANSGLYCOSYLASE"/>
    <property type="match status" value="1"/>
</dbReference>